<keyword evidence="2" id="KW-1185">Reference proteome</keyword>
<dbReference type="AlphaFoldDB" id="A0A9N9U9W0"/>
<comment type="caution">
    <text evidence="1">The sequence shown here is derived from an EMBL/GenBank/DDBJ whole genome shotgun (WGS) entry which is preliminary data.</text>
</comment>
<proteinExistence type="predicted"/>
<organism evidence="1 2">
    <name type="scientific">Clonostachys byssicola</name>
    <dbReference type="NCBI Taxonomy" id="160290"/>
    <lineage>
        <taxon>Eukaryota</taxon>
        <taxon>Fungi</taxon>
        <taxon>Dikarya</taxon>
        <taxon>Ascomycota</taxon>
        <taxon>Pezizomycotina</taxon>
        <taxon>Sordariomycetes</taxon>
        <taxon>Hypocreomycetidae</taxon>
        <taxon>Hypocreales</taxon>
        <taxon>Bionectriaceae</taxon>
        <taxon>Clonostachys</taxon>
    </lineage>
</organism>
<sequence>MDFRHAWNMTFHEHYWHPNMILSGSLMVWSAILGATKILADVPRPPEPEAFNVIELPLPPVAPSSNQGACTTDINPNRTGCIAREVGEFQAGGFTRDGNHIVVNVVMVGAPAAPDAASIYTGEQLILVKGDGSTFSNGDPWKCVSCAVPPENAVSLDPQRDYPQGFRGENKILWGHNIVDCEGEELHSDSCTPEKTHIYPIRWNTKADGSGSGPRELRIHPDGEHLGWSAFTGLGGQFAYFGKLEFVPATEDEVARYELVNVYVLTNPNGNPPIEVDGTELHLHDDAITVGELRGFSGTGDEITYIGSPVESNNIDVFAVHLVTGKVRRLTSHPEYTDPMAYSSDNEWFVVMDTRGTDRQMFMSGMRQIPPLIDLVAVTVASSTRNNGPRRFFQPILIDRYGDRGDYFGQRINAAGDGSDGSVNDPNWNGRADPGFSPDGTKIAFWQALVVSPSCGGVNPLPCPVSTADGGREYRLMLATRVDKAPAEVPPAFQVPDAIPWAVPYTSEEDIPLQYAVEPGNYTLQGRVSGIAHVTIVGGGNSINGLERVAVNYTSYSDDGEHFLDGTEDVTVTVTPPNYWTNHVEWYSDLVQTGVVNATKKTSPGGFFLEIDAEINIFNATGSLTTTINGVVYEQPLNGT</sequence>
<dbReference type="Proteomes" id="UP000754883">
    <property type="component" value="Unassembled WGS sequence"/>
</dbReference>
<dbReference type="InterPro" id="IPR011042">
    <property type="entry name" value="6-blade_b-propeller_TolB-like"/>
</dbReference>
<protein>
    <recommendedName>
        <fullName evidence="3">Saponin hydrolase</fullName>
    </recommendedName>
</protein>
<evidence type="ECO:0000313" key="1">
    <source>
        <dbReference type="EMBL" id="CAG9983566.1"/>
    </source>
</evidence>
<gene>
    <name evidence="1" type="ORF">CBYS24578_00015849</name>
</gene>
<name>A0A9N9U9W0_9HYPO</name>
<dbReference type="EMBL" id="CABFNO020001364">
    <property type="protein sequence ID" value="CAG9983566.1"/>
    <property type="molecule type" value="Genomic_DNA"/>
</dbReference>
<evidence type="ECO:0000313" key="2">
    <source>
        <dbReference type="Proteomes" id="UP000754883"/>
    </source>
</evidence>
<reference evidence="1 2" key="2">
    <citation type="submission" date="2021-10" db="EMBL/GenBank/DDBJ databases">
        <authorList>
            <person name="Piombo E."/>
        </authorList>
    </citation>
    <scope>NUCLEOTIDE SEQUENCE [LARGE SCALE GENOMIC DNA]</scope>
</reference>
<dbReference type="SUPFAM" id="SSF82171">
    <property type="entry name" value="DPP6 N-terminal domain-like"/>
    <property type="match status" value="1"/>
</dbReference>
<dbReference type="Gene3D" id="2.120.10.30">
    <property type="entry name" value="TolB, C-terminal domain"/>
    <property type="match status" value="1"/>
</dbReference>
<evidence type="ECO:0008006" key="3">
    <source>
        <dbReference type="Google" id="ProtNLM"/>
    </source>
</evidence>
<accession>A0A9N9U9W0</accession>
<dbReference type="OrthoDB" id="10265322at2759"/>
<reference evidence="2" key="1">
    <citation type="submission" date="2019-06" db="EMBL/GenBank/DDBJ databases">
        <authorList>
            <person name="Broberg M."/>
        </authorList>
    </citation>
    <scope>NUCLEOTIDE SEQUENCE [LARGE SCALE GENOMIC DNA]</scope>
</reference>